<proteinExistence type="predicted"/>
<sequence length="160" mass="17867">MFKIESISTGDESDSRKQDLIDLLSRKTVTGLTKNKKENSSNGNSFFGPSISKSKNSKYSKVWFDDSLRNQIAMYSNQSGSHQVKGHLIGIWNPMRLSPLPPPAEVVLQEPSTLSVSSSHKPDWEYNMKTDKAFQDGSKVRDFASTSELKRSESKSPSGY</sequence>
<keyword evidence="3" id="KW-1185">Reference proteome</keyword>
<dbReference type="GeneID" id="91097195"/>
<evidence type="ECO:0000313" key="2">
    <source>
        <dbReference type="EMBL" id="WWC91580.1"/>
    </source>
</evidence>
<feature type="region of interest" description="Disordered" evidence="1">
    <location>
        <begin position="137"/>
        <end position="160"/>
    </location>
</feature>
<dbReference type="EMBL" id="CP144106">
    <property type="protein sequence ID" value="WWC91580.1"/>
    <property type="molecule type" value="Genomic_DNA"/>
</dbReference>
<dbReference type="AlphaFoldDB" id="A0AAX4K483"/>
<organism evidence="2 3">
    <name type="scientific">Kwoniella dendrophila CBS 6074</name>
    <dbReference type="NCBI Taxonomy" id="1295534"/>
    <lineage>
        <taxon>Eukaryota</taxon>
        <taxon>Fungi</taxon>
        <taxon>Dikarya</taxon>
        <taxon>Basidiomycota</taxon>
        <taxon>Agaricomycotina</taxon>
        <taxon>Tremellomycetes</taxon>
        <taxon>Tremellales</taxon>
        <taxon>Cryptococcaceae</taxon>
        <taxon>Kwoniella</taxon>
    </lineage>
</organism>
<dbReference type="RefSeq" id="XP_066078342.1">
    <property type="nucleotide sequence ID" value="XM_066222245.1"/>
</dbReference>
<evidence type="ECO:0008006" key="4">
    <source>
        <dbReference type="Google" id="ProtNLM"/>
    </source>
</evidence>
<dbReference type="Proteomes" id="UP001355207">
    <property type="component" value="Chromosome 9"/>
</dbReference>
<reference evidence="2 3" key="1">
    <citation type="submission" date="2024-01" db="EMBL/GenBank/DDBJ databases">
        <title>Comparative genomics of Cryptococcus and Kwoniella reveals pathogenesis evolution and contrasting modes of karyotype evolution via chromosome fusion or intercentromeric recombination.</title>
        <authorList>
            <person name="Coelho M.A."/>
            <person name="David-Palma M."/>
            <person name="Shea T."/>
            <person name="Bowers K."/>
            <person name="McGinley-Smith S."/>
            <person name="Mohammad A.W."/>
            <person name="Gnirke A."/>
            <person name="Yurkov A.M."/>
            <person name="Nowrousian M."/>
            <person name="Sun S."/>
            <person name="Cuomo C.A."/>
            <person name="Heitman J."/>
        </authorList>
    </citation>
    <scope>NUCLEOTIDE SEQUENCE [LARGE SCALE GENOMIC DNA]</scope>
    <source>
        <strain evidence="2 3">CBS 6074</strain>
    </source>
</reference>
<feature type="compositionally biased region" description="Basic and acidic residues" evidence="1">
    <location>
        <begin position="137"/>
        <end position="154"/>
    </location>
</feature>
<name>A0AAX4K483_9TREE</name>
<accession>A0AAX4K483</accession>
<gene>
    <name evidence="2" type="ORF">L201_006526</name>
</gene>
<evidence type="ECO:0000313" key="3">
    <source>
        <dbReference type="Proteomes" id="UP001355207"/>
    </source>
</evidence>
<protein>
    <recommendedName>
        <fullName evidence="4">Mso1 N-terminal domain-containing protein</fullName>
    </recommendedName>
</protein>
<evidence type="ECO:0000256" key="1">
    <source>
        <dbReference type="SAM" id="MobiDB-lite"/>
    </source>
</evidence>